<sequence length="190" mass="21856">MIKTTDDRNQFIGGSEANMIYMNYESASFKKWWASKLSESPSDSFSNIHMSVGTILEHDILDLYERVNNVKGIREAQKVKGIARANTDYILGNKVSDVKATNKAFEWFLKEKVPLNYKRQLIHYMYIFGLSEASIIAYQVDKALMTNPFESLVPSKLFEVMVPVTTDEITVHKQKIDYLEHCKSISIFPK</sequence>
<dbReference type="SUPFAM" id="SSF52980">
    <property type="entry name" value="Restriction endonuclease-like"/>
    <property type="match status" value="1"/>
</dbReference>
<dbReference type="RefSeq" id="WP_120118288.1">
    <property type="nucleotide sequence ID" value="NZ_QYTW02000030.1"/>
</dbReference>
<reference evidence="2 3" key="1">
    <citation type="submission" date="2018-12" db="EMBL/GenBank/DDBJ databases">
        <authorList>
            <person name="Sun L."/>
            <person name="Chen Z."/>
        </authorList>
    </citation>
    <scope>NUCLEOTIDE SEQUENCE [LARGE SCALE GENOMIC DNA]</scope>
    <source>
        <strain evidence="2 3">LMG 29736</strain>
    </source>
</reference>
<gene>
    <name evidence="2" type="ORF">D5F11_021495</name>
</gene>
<evidence type="ECO:0000259" key="1">
    <source>
        <dbReference type="Pfam" id="PF09588"/>
    </source>
</evidence>
<dbReference type="InterPro" id="IPR011604">
    <property type="entry name" value="PDDEXK-like_dom_sf"/>
</dbReference>
<dbReference type="InterPro" id="IPR019080">
    <property type="entry name" value="YqaJ_viral_recombinase"/>
</dbReference>
<dbReference type="InterPro" id="IPR011335">
    <property type="entry name" value="Restrct_endonuc-II-like"/>
</dbReference>
<evidence type="ECO:0000313" key="3">
    <source>
        <dbReference type="Proteomes" id="UP000287296"/>
    </source>
</evidence>
<feature type="domain" description="YqaJ viral recombinase" evidence="1">
    <location>
        <begin position="7"/>
        <end position="129"/>
    </location>
</feature>
<dbReference type="Proteomes" id="UP000287296">
    <property type="component" value="Unassembled WGS sequence"/>
</dbReference>
<protein>
    <recommendedName>
        <fullName evidence="1">YqaJ viral recombinase domain-containing protein</fullName>
    </recommendedName>
</protein>
<dbReference type="EMBL" id="QYTW02000030">
    <property type="protein sequence ID" value="RST57638.1"/>
    <property type="molecule type" value="Genomic_DNA"/>
</dbReference>
<dbReference type="OrthoDB" id="2703354at2"/>
<comment type="caution">
    <text evidence="2">The sequence shown here is derived from an EMBL/GenBank/DDBJ whole genome shotgun (WGS) entry which is preliminary data.</text>
</comment>
<dbReference type="Gene3D" id="3.90.320.10">
    <property type="match status" value="1"/>
</dbReference>
<organism evidence="2 3">
    <name type="scientific">Siminovitchia terrae</name>
    <name type="common">Bacillus terrae</name>
    <dbReference type="NCBI Taxonomy" id="1914933"/>
    <lineage>
        <taxon>Bacteria</taxon>
        <taxon>Bacillati</taxon>
        <taxon>Bacillota</taxon>
        <taxon>Bacilli</taxon>
        <taxon>Bacillales</taxon>
        <taxon>Bacillaceae</taxon>
        <taxon>Siminovitchia</taxon>
    </lineage>
</organism>
<proteinExistence type="predicted"/>
<name>A0A429X2R3_SIMTE</name>
<dbReference type="Pfam" id="PF09588">
    <property type="entry name" value="YqaJ"/>
    <property type="match status" value="1"/>
</dbReference>
<evidence type="ECO:0000313" key="2">
    <source>
        <dbReference type="EMBL" id="RST57638.1"/>
    </source>
</evidence>
<dbReference type="AlphaFoldDB" id="A0A429X2R3"/>
<accession>A0A429X2R3</accession>